<dbReference type="Pfam" id="PF02664">
    <property type="entry name" value="LuxS"/>
    <property type="match status" value="1"/>
</dbReference>
<dbReference type="InterPro" id="IPR003815">
    <property type="entry name" value="S-ribosylhomocysteinase"/>
</dbReference>
<dbReference type="SUPFAM" id="SSF63411">
    <property type="entry name" value="LuxS/MPP-like metallohydrolase"/>
    <property type="match status" value="1"/>
</dbReference>
<reference evidence="15 16" key="1">
    <citation type="submission" date="2008-10" db="EMBL/GenBank/DDBJ databases">
        <title>Draft genome sequence of Bifidobacterium catenulatum (DSM 16992).</title>
        <authorList>
            <person name="Sudarsanam P."/>
            <person name="Ley R."/>
            <person name="Guruge J."/>
            <person name="Turnbaugh P.J."/>
            <person name="Mahowald M."/>
            <person name="Liep D."/>
            <person name="Gordon J."/>
        </authorList>
    </citation>
    <scope>NUCLEOTIDE SEQUENCE [LARGE SCALE GENOMIC DNA]</scope>
    <source>
        <strain evidence="15 16">DSM 16992</strain>
    </source>
</reference>
<comment type="subunit">
    <text evidence="3 14">Homodimer.</text>
</comment>
<evidence type="ECO:0000256" key="12">
    <source>
        <dbReference type="ARBA" id="ARBA00030600"/>
    </source>
</evidence>
<evidence type="ECO:0000256" key="9">
    <source>
        <dbReference type="ARBA" id="ARBA00023004"/>
    </source>
</evidence>
<dbReference type="HAMAP" id="MF_00091">
    <property type="entry name" value="LuxS"/>
    <property type="match status" value="1"/>
</dbReference>
<comment type="catalytic activity">
    <reaction evidence="1 14">
        <text>S-(5-deoxy-D-ribos-5-yl)-L-homocysteine = (S)-4,5-dihydroxypentane-2,3-dione + L-homocysteine</text>
        <dbReference type="Rhea" id="RHEA:17753"/>
        <dbReference type="ChEBI" id="CHEBI:29484"/>
        <dbReference type="ChEBI" id="CHEBI:58195"/>
        <dbReference type="ChEBI" id="CHEBI:58199"/>
        <dbReference type="EC" id="4.4.1.21"/>
    </reaction>
</comment>
<keyword evidence="7 14" id="KW-0479">Metal-binding</keyword>
<organism evidence="15 16">
    <name type="scientific">Bifidobacterium catenulatum DSM 16992 = JCM 1194 = LMG 11043</name>
    <dbReference type="NCBI Taxonomy" id="566552"/>
    <lineage>
        <taxon>Bacteria</taxon>
        <taxon>Bacillati</taxon>
        <taxon>Actinomycetota</taxon>
        <taxon>Actinomycetes</taxon>
        <taxon>Bifidobacteriales</taxon>
        <taxon>Bifidobacteriaceae</taxon>
        <taxon>Bifidobacterium</taxon>
    </lineage>
</organism>
<dbReference type="eggNOG" id="COG1854">
    <property type="taxonomic scope" value="Bacteria"/>
</dbReference>
<keyword evidence="8 14" id="KW-0071">Autoinducer synthesis</keyword>
<evidence type="ECO:0000256" key="7">
    <source>
        <dbReference type="ARBA" id="ARBA00022723"/>
    </source>
</evidence>
<dbReference type="PIRSF" id="PIRSF006160">
    <property type="entry name" value="AI2"/>
    <property type="match status" value="1"/>
</dbReference>
<keyword evidence="6 14" id="KW-0673">Quorum sensing</keyword>
<feature type="binding site" evidence="14">
    <location>
        <position position="84"/>
    </location>
    <ligand>
        <name>Fe cation</name>
        <dbReference type="ChEBI" id="CHEBI:24875"/>
    </ligand>
</feature>
<dbReference type="NCBIfam" id="NF002608">
    <property type="entry name" value="PRK02260.3-1"/>
    <property type="match status" value="1"/>
</dbReference>
<evidence type="ECO:0000313" key="16">
    <source>
        <dbReference type="Proteomes" id="UP000003882"/>
    </source>
</evidence>
<dbReference type="PANTHER" id="PTHR35799:SF1">
    <property type="entry name" value="S-RIBOSYLHOMOCYSTEINE LYASE"/>
    <property type="match status" value="1"/>
</dbReference>
<dbReference type="PANTHER" id="PTHR35799">
    <property type="entry name" value="S-RIBOSYLHOMOCYSTEINE LYASE"/>
    <property type="match status" value="1"/>
</dbReference>
<comment type="cofactor">
    <cofactor evidence="14">
        <name>Fe cation</name>
        <dbReference type="ChEBI" id="CHEBI:24875"/>
    </cofactor>
    <text evidence="14">Binds 1 Fe cation per subunit.</text>
</comment>
<protein>
    <recommendedName>
        <fullName evidence="5 14">S-ribosylhomocysteine lyase</fullName>
        <ecNumber evidence="4 14">4.4.1.21</ecNumber>
    </recommendedName>
    <alternativeName>
        <fullName evidence="12 14">AI-2 synthesis protein</fullName>
    </alternativeName>
    <alternativeName>
        <fullName evidence="13 14">Autoinducer-2 production protein LuxS</fullName>
    </alternativeName>
</protein>
<evidence type="ECO:0000256" key="1">
    <source>
        <dbReference type="ARBA" id="ARBA00000297"/>
    </source>
</evidence>
<dbReference type="PRINTS" id="PR01487">
    <property type="entry name" value="LUXSPROTEIN"/>
</dbReference>
<dbReference type="GO" id="GO:0005506">
    <property type="term" value="F:iron ion binding"/>
    <property type="evidence" value="ECO:0007669"/>
    <property type="project" value="InterPro"/>
</dbReference>
<comment type="similarity">
    <text evidence="2 14">Belongs to the LuxS family.</text>
</comment>
<evidence type="ECO:0000256" key="10">
    <source>
        <dbReference type="ARBA" id="ARBA00023239"/>
    </source>
</evidence>
<evidence type="ECO:0000313" key="15">
    <source>
        <dbReference type="EMBL" id="EEB20678.1"/>
    </source>
</evidence>
<keyword evidence="10 14" id="KW-0456">Lyase</keyword>
<dbReference type="NCBIfam" id="NF002605">
    <property type="entry name" value="PRK02260.2-3"/>
    <property type="match status" value="1"/>
</dbReference>
<comment type="caution">
    <text evidence="15">The sequence shown here is derived from an EMBL/GenBank/DDBJ whole genome shotgun (WGS) entry which is preliminary data.</text>
</comment>
<name>B6XX88_9BIFI</name>
<sequence length="187" mass="21026">MYGGEVDVCRQNGDSRDEQLLKKGLMMAEDKPVVESFQLDHTKVKAPYVRYIDTQTGPNGDVISNYDLRLVQPNENAIPTGGLHTIEHTIAVLLRERIDGYIDCSPFGCRTGFHLLTWGEHSTEEVALALKEALEFIAYEATWDDVPATTIESCGNYRDHSLFTAKEWCKDILAKGISSDAFERRLV</sequence>
<evidence type="ECO:0000256" key="2">
    <source>
        <dbReference type="ARBA" id="ARBA00007311"/>
    </source>
</evidence>
<proteinExistence type="inferred from homology"/>
<evidence type="ECO:0000256" key="3">
    <source>
        <dbReference type="ARBA" id="ARBA00011738"/>
    </source>
</evidence>
<evidence type="ECO:0000256" key="13">
    <source>
        <dbReference type="ARBA" id="ARBA00031777"/>
    </source>
</evidence>
<evidence type="ECO:0000256" key="5">
    <source>
        <dbReference type="ARBA" id="ARBA00015130"/>
    </source>
</evidence>
<dbReference type="Gene3D" id="3.30.1360.80">
    <property type="entry name" value="S-ribosylhomocysteinase (LuxS)"/>
    <property type="match status" value="1"/>
</dbReference>
<evidence type="ECO:0000256" key="8">
    <source>
        <dbReference type="ARBA" id="ARBA00022929"/>
    </source>
</evidence>
<accession>B6XX88</accession>
<feature type="binding site" evidence="14">
    <location>
        <position position="88"/>
    </location>
    <ligand>
        <name>Fe cation</name>
        <dbReference type="ChEBI" id="CHEBI:24875"/>
    </ligand>
</feature>
<dbReference type="EMBL" id="ABXY01000026">
    <property type="protein sequence ID" value="EEB20678.1"/>
    <property type="molecule type" value="Genomic_DNA"/>
</dbReference>
<comment type="function">
    <text evidence="11 14">Involved in the synthesis of autoinducer 2 (AI-2) which is secreted by bacteria and is used to communicate both the cell density and the metabolic potential of the environment. The regulation of gene expression in response to changes in cell density is called quorum sensing. Catalyzes the transformation of S-ribosylhomocysteine (RHC) to homocysteine (HC) and 4,5-dihydroxy-2,3-pentadione (DPD).</text>
</comment>
<dbReference type="Proteomes" id="UP000003882">
    <property type="component" value="Unassembled WGS sequence"/>
</dbReference>
<evidence type="ECO:0000256" key="4">
    <source>
        <dbReference type="ARBA" id="ARBA00012240"/>
    </source>
</evidence>
<reference evidence="15 16" key="2">
    <citation type="submission" date="2008-10" db="EMBL/GenBank/DDBJ databases">
        <authorList>
            <person name="Fulton L."/>
            <person name="Clifton S."/>
            <person name="Fulton B."/>
            <person name="Xu J."/>
            <person name="Minx P."/>
            <person name="Pepin K.H."/>
            <person name="Johnson M."/>
            <person name="Bhonagiri V."/>
            <person name="Nash W.E."/>
            <person name="Mardis E.R."/>
            <person name="Wilson R.K."/>
        </authorList>
    </citation>
    <scope>NUCLEOTIDE SEQUENCE [LARGE SCALE GENOMIC DNA]</scope>
    <source>
        <strain evidence="15 16">DSM 16992</strain>
    </source>
</reference>
<feature type="binding site" evidence="14">
    <location>
        <position position="154"/>
    </location>
    <ligand>
        <name>Fe cation</name>
        <dbReference type="ChEBI" id="CHEBI:24875"/>
    </ligand>
</feature>
<evidence type="ECO:0000256" key="6">
    <source>
        <dbReference type="ARBA" id="ARBA00022654"/>
    </source>
</evidence>
<gene>
    <name evidence="14 15" type="primary">luxS</name>
    <name evidence="15" type="ORF">BIFCAT_01757</name>
</gene>
<dbReference type="AlphaFoldDB" id="B6XX88"/>
<evidence type="ECO:0000256" key="11">
    <source>
        <dbReference type="ARBA" id="ARBA00024654"/>
    </source>
</evidence>
<dbReference type="InterPro" id="IPR037005">
    <property type="entry name" value="LuxS_sf"/>
</dbReference>
<dbReference type="GO" id="GO:0043768">
    <property type="term" value="F:S-ribosylhomocysteine lyase activity"/>
    <property type="evidence" value="ECO:0007669"/>
    <property type="project" value="UniProtKB-UniRule"/>
</dbReference>
<dbReference type="EC" id="4.4.1.21" evidence="4 14"/>
<dbReference type="InterPro" id="IPR011249">
    <property type="entry name" value="Metalloenz_LuxS/M16"/>
</dbReference>
<dbReference type="GO" id="GO:0009372">
    <property type="term" value="P:quorum sensing"/>
    <property type="evidence" value="ECO:0007669"/>
    <property type="project" value="UniProtKB-UniRule"/>
</dbReference>
<keyword evidence="9 14" id="KW-0408">Iron</keyword>
<evidence type="ECO:0000256" key="14">
    <source>
        <dbReference type="HAMAP-Rule" id="MF_00091"/>
    </source>
</evidence>